<keyword evidence="3 5" id="KW-1133">Transmembrane helix</keyword>
<keyword evidence="2 5" id="KW-0812">Transmembrane</keyword>
<evidence type="ECO:0000313" key="7">
    <source>
        <dbReference type="EMBL" id="SNU95581.1"/>
    </source>
</evidence>
<evidence type="ECO:0000259" key="6">
    <source>
        <dbReference type="PROSITE" id="PS51012"/>
    </source>
</evidence>
<organism evidence="7 8">
    <name type="scientific">Megamonas hypermegale</name>
    <dbReference type="NCBI Taxonomy" id="158847"/>
    <lineage>
        <taxon>Bacteria</taxon>
        <taxon>Bacillati</taxon>
        <taxon>Bacillota</taxon>
        <taxon>Negativicutes</taxon>
        <taxon>Selenomonadales</taxon>
        <taxon>Selenomonadaceae</taxon>
        <taxon>Megamonas</taxon>
    </lineage>
</organism>
<dbReference type="GO" id="GO:0140359">
    <property type="term" value="F:ABC-type transporter activity"/>
    <property type="evidence" value="ECO:0007669"/>
    <property type="project" value="InterPro"/>
</dbReference>
<comment type="subcellular location">
    <subcellularLocation>
        <location evidence="5">Cell membrane</location>
        <topology evidence="5">Multi-pass membrane protein</topology>
    </subcellularLocation>
    <subcellularLocation>
        <location evidence="1">Membrane</location>
        <topology evidence="1">Multi-pass membrane protein</topology>
    </subcellularLocation>
</comment>
<keyword evidence="4 5" id="KW-0472">Membrane</keyword>
<reference evidence="7 8" key="1">
    <citation type="submission" date="2017-06" db="EMBL/GenBank/DDBJ databases">
        <authorList>
            <consortium name="Pathogen Informatics"/>
        </authorList>
    </citation>
    <scope>NUCLEOTIDE SEQUENCE [LARGE SCALE GENOMIC DNA]</scope>
    <source>
        <strain evidence="7 8">NCTC10570</strain>
    </source>
</reference>
<dbReference type="Proteomes" id="UP000215383">
    <property type="component" value="Chromosome 1"/>
</dbReference>
<dbReference type="InterPro" id="IPR047817">
    <property type="entry name" value="ABC2_TM_bact-type"/>
</dbReference>
<evidence type="ECO:0000313" key="8">
    <source>
        <dbReference type="Proteomes" id="UP000215383"/>
    </source>
</evidence>
<sequence length="244" mass="26839">MDWLAVYSRELLLLQKKMGKLGYIFSTVMFPLIYLFAFGLGIGSVMQIDGGYLPFLAKGMLSITVMMNAFQQTALSVSVGRFYFKTFQTLLLSPVSAVQIIIGIVLAGVTRGFIAGGIIYMIAMLFFDVPMLSLAGIIGILLSAVCFGLLGIAIGLWIKNPDALSSVMNFIIMPMTFFCGTFFPLNNLPPLLQTIVSVLPLTLANNLLRSESFSTDILIDIVILTIITATLFIWGTYKLKNYHE</sequence>
<accession>A0A239TCZ4</accession>
<feature type="transmembrane region" description="Helical" evidence="5">
    <location>
        <begin position="217"/>
        <end position="237"/>
    </location>
</feature>
<feature type="transmembrane region" description="Helical" evidence="5">
    <location>
        <begin position="21"/>
        <end position="46"/>
    </location>
</feature>
<proteinExistence type="inferred from homology"/>
<feature type="transmembrane region" description="Helical" evidence="5">
    <location>
        <begin position="91"/>
        <end position="122"/>
    </location>
</feature>
<keyword evidence="5" id="KW-1003">Cell membrane</keyword>
<evidence type="ECO:0000256" key="3">
    <source>
        <dbReference type="ARBA" id="ARBA00022989"/>
    </source>
</evidence>
<feature type="transmembrane region" description="Helical" evidence="5">
    <location>
        <begin position="134"/>
        <end position="158"/>
    </location>
</feature>
<dbReference type="GeneID" id="78506472"/>
<dbReference type="RefSeq" id="WP_036254236.1">
    <property type="nucleotide sequence ID" value="NZ_LT906446.1"/>
</dbReference>
<dbReference type="InterPro" id="IPR000412">
    <property type="entry name" value="ABC_2_transport"/>
</dbReference>
<gene>
    <name evidence="7" type="primary">yadH_1</name>
    <name evidence="7" type="ORF">SAMEA4364220_00439</name>
</gene>
<comment type="similarity">
    <text evidence="5">Belongs to the ABC-2 integral membrane protein family.</text>
</comment>
<protein>
    <recommendedName>
        <fullName evidence="5">Transport permease protein</fullName>
    </recommendedName>
</protein>
<evidence type="ECO:0000256" key="1">
    <source>
        <dbReference type="ARBA" id="ARBA00004141"/>
    </source>
</evidence>
<dbReference type="InterPro" id="IPR013525">
    <property type="entry name" value="ABC2_TM"/>
</dbReference>
<evidence type="ECO:0000256" key="4">
    <source>
        <dbReference type="ARBA" id="ARBA00023136"/>
    </source>
</evidence>
<keyword evidence="5" id="KW-0813">Transport</keyword>
<dbReference type="PANTHER" id="PTHR43332">
    <property type="entry name" value="INNER MEMBRANE TRANSPORT PERMEASE YADH-RELATED"/>
    <property type="match status" value="1"/>
</dbReference>
<dbReference type="InterPro" id="IPR052522">
    <property type="entry name" value="ABC-2_transport_permease"/>
</dbReference>
<evidence type="ECO:0000256" key="2">
    <source>
        <dbReference type="ARBA" id="ARBA00022692"/>
    </source>
</evidence>
<keyword evidence="8" id="KW-1185">Reference proteome</keyword>
<feature type="transmembrane region" description="Helical" evidence="5">
    <location>
        <begin position="167"/>
        <end position="185"/>
    </location>
</feature>
<feature type="domain" description="ABC transmembrane type-2" evidence="6">
    <location>
        <begin position="22"/>
        <end position="242"/>
    </location>
</feature>
<dbReference type="eggNOG" id="COG0842">
    <property type="taxonomic scope" value="Bacteria"/>
</dbReference>
<dbReference type="GO" id="GO:0043190">
    <property type="term" value="C:ATP-binding cassette (ABC) transporter complex"/>
    <property type="evidence" value="ECO:0007669"/>
    <property type="project" value="InterPro"/>
</dbReference>
<dbReference type="AlphaFoldDB" id="A0A239TCZ4"/>
<dbReference type="Pfam" id="PF01061">
    <property type="entry name" value="ABC2_membrane"/>
    <property type="match status" value="1"/>
</dbReference>
<dbReference type="PROSITE" id="PS51012">
    <property type="entry name" value="ABC_TM2"/>
    <property type="match status" value="1"/>
</dbReference>
<dbReference type="PANTHER" id="PTHR43332:SF2">
    <property type="entry name" value="INNER MEMBRANE TRANSPORT PERMEASE YADH"/>
    <property type="match status" value="1"/>
</dbReference>
<dbReference type="PIRSF" id="PIRSF006648">
    <property type="entry name" value="DrrB"/>
    <property type="match status" value="1"/>
</dbReference>
<dbReference type="EMBL" id="LT906446">
    <property type="protein sequence ID" value="SNU95581.1"/>
    <property type="molecule type" value="Genomic_DNA"/>
</dbReference>
<comment type="caution">
    <text evidence="5">Lacks conserved residue(s) required for the propagation of feature annotation.</text>
</comment>
<name>A0A239TCZ4_9FIRM</name>
<dbReference type="PRINTS" id="PR00164">
    <property type="entry name" value="ABC2TRNSPORT"/>
</dbReference>
<evidence type="ECO:0000256" key="5">
    <source>
        <dbReference type="RuleBase" id="RU361157"/>
    </source>
</evidence>